<dbReference type="Gene3D" id="2.60.40.150">
    <property type="entry name" value="C2 domain"/>
    <property type="match status" value="1"/>
</dbReference>
<evidence type="ECO:0000256" key="3">
    <source>
        <dbReference type="ARBA" id="ARBA00068693"/>
    </source>
</evidence>
<evidence type="ECO:0000256" key="4">
    <source>
        <dbReference type="SAM" id="MobiDB-lite"/>
    </source>
</evidence>
<reference evidence="6" key="2">
    <citation type="submission" date="2025-09" db="UniProtKB">
        <authorList>
            <consortium name="Ensembl"/>
        </authorList>
    </citation>
    <scope>IDENTIFICATION</scope>
</reference>
<dbReference type="InterPro" id="IPR000008">
    <property type="entry name" value="C2_dom"/>
</dbReference>
<feature type="compositionally biased region" description="Acidic residues" evidence="4">
    <location>
        <begin position="56"/>
        <end position="70"/>
    </location>
</feature>
<organism evidence="6 7">
    <name type="scientific">Malurus cyaneus samueli</name>
    <dbReference type="NCBI Taxonomy" id="2593467"/>
    <lineage>
        <taxon>Eukaryota</taxon>
        <taxon>Metazoa</taxon>
        <taxon>Chordata</taxon>
        <taxon>Craniata</taxon>
        <taxon>Vertebrata</taxon>
        <taxon>Euteleostomi</taxon>
        <taxon>Archelosauria</taxon>
        <taxon>Archosauria</taxon>
        <taxon>Dinosauria</taxon>
        <taxon>Saurischia</taxon>
        <taxon>Theropoda</taxon>
        <taxon>Coelurosauria</taxon>
        <taxon>Aves</taxon>
        <taxon>Neognathae</taxon>
        <taxon>Neoaves</taxon>
        <taxon>Telluraves</taxon>
        <taxon>Australaves</taxon>
        <taxon>Passeriformes</taxon>
        <taxon>Meliphagoidea</taxon>
        <taxon>Maluridae</taxon>
        <taxon>Malurus</taxon>
    </lineage>
</organism>
<sequence>MLLGAEEGEDDGDLEAELAAITGEKVKEGKSKPKGKTPLPMDHIEKMAAECMKDLNEDEEEDADDEDLERDTDLLAELQEVLGEEGETGSCEDDMTPTEPSPDEPEDELLELQSQTSSLPAVTSELQQTLEGRIADYRTAISNAKESGESAKIRRYERGLKTLETMLAAVKKGRKINEEEMPPPVATGRSSNVPQAMGAELENSGDSPENKAESAASDEQKASPEAGERLESESLQGHAAADPTVETDLQRSSTREILLRRQKEYKLAALKAKQQGDLEKAKEYMRAGKKFNVVLEALDSGQPIDLQNMPPSPQDLESLVPDASKQKVPPRVGSSQDLTTPEPQTQEASESLQQPKTVLEALQQRLEKYRAAAAQAKASGDDRKGRMHDRIAKQYQDAIRAHKAGRKVNFSELPVPPGFPPLPGVAATDGGSTITAVLENANKLANMDENDEEEENEPLTQAPVAKKPTQVVKPTPVPSAAAQESSPEHLKRAASASTLDKSESMDHLTPALKEQLAFLENRKKQYLKAAIKAKRENNLEQAKTYLRTAKGLDLKIEQAKSGKTVDISKLPSPPTDDEGDFIFVHHEDVRLSQKADEVYAQLVKLLKDQHERCLQYSKQFMHLGNVAETTRFEKLAQGCKKDMEILQLARAQGMDPPSHHFEERTFKMIRIFSELNSTEMHLLIVRGINLPAPPGVSPRDLDAFVKFEFQYPSAEQPQKSKTPVINNNNCPEYNQLFKLNINRNHRGFRRAIRSKGIKFEVFHKGSFFRSDKHVGTAHLKLDKLESECEVREIIEIFDGRKPTGGKLEVKVRLREPLSGQDLQTVTENWLVLER</sequence>
<reference evidence="6" key="1">
    <citation type="submission" date="2025-08" db="UniProtKB">
        <authorList>
            <consortium name="Ensembl"/>
        </authorList>
    </citation>
    <scope>IDENTIFICATION</scope>
</reference>
<dbReference type="PANTHER" id="PTHR13076">
    <property type="entry name" value="COILED-COIL AND C2 DOMAIN-CONTAINING PROTEIN 1-LIKE"/>
    <property type="match status" value="1"/>
</dbReference>
<dbReference type="FunFam" id="2.60.40.150:FF:000104">
    <property type="entry name" value="coiled-coil and C2 domain-containing protein 1B"/>
    <property type="match status" value="1"/>
</dbReference>
<keyword evidence="2" id="KW-0175">Coiled coil</keyword>
<dbReference type="Ensembl" id="ENSMCST00000013913.1">
    <property type="protein sequence ID" value="ENSMCSP00000013555.1"/>
    <property type="gene ID" value="ENSMCSG00000009620.1"/>
</dbReference>
<keyword evidence="7" id="KW-1185">Reference proteome</keyword>
<feature type="compositionally biased region" description="Basic and acidic residues" evidence="4">
    <location>
        <begin position="208"/>
        <end position="232"/>
    </location>
</feature>
<dbReference type="SMART" id="SM00239">
    <property type="entry name" value="C2"/>
    <property type="match status" value="1"/>
</dbReference>
<feature type="compositionally biased region" description="Acidic residues" evidence="4">
    <location>
        <begin position="448"/>
        <end position="457"/>
    </location>
</feature>
<proteinExistence type="inferred from homology"/>
<feature type="compositionally biased region" description="Acidic residues" evidence="4">
    <location>
        <begin position="1"/>
        <end position="16"/>
    </location>
</feature>
<comment type="similarity">
    <text evidence="1">Belongs to the CC2D1 family.</text>
</comment>
<dbReference type="InterPro" id="IPR039725">
    <property type="entry name" value="CC2D1A/B"/>
</dbReference>
<evidence type="ECO:0000256" key="2">
    <source>
        <dbReference type="ARBA" id="ARBA00023054"/>
    </source>
</evidence>
<dbReference type="InterPro" id="IPR006608">
    <property type="entry name" value="CC2D1A/B_DM14"/>
</dbReference>
<evidence type="ECO:0000313" key="7">
    <source>
        <dbReference type="Proteomes" id="UP000694560"/>
    </source>
</evidence>
<dbReference type="AlphaFoldDB" id="A0A8C5X677"/>
<dbReference type="SUPFAM" id="SSF49562">
    <property type="entry name" value="C2 domain (Calcium/lipid-binding domain, CaLB)"/>
    <property type="match status" value="1"/>
</dbReference>
<evidence type="ECO:0000256" key="1">
    <source>
        <dbReference type="ARBA" id="ARBA00010672"/>
    </source>
</evidence>
<dbReference type="Pfam" id="PF21528">
    <property type="entry name" value="CC2D1A-B_DM14"/>
    <property type="match status" value="4"/>
</dbReference>
<name>A0A8C5X677_9PASS</name>
<dbReference type="PROSITE" id="PS50004">
    <property type="entry name" value="C2"/>
    <property type="match status" value="1"/>
</dbReference>
<dbReference type="PANTHER" id="PTHR13076:SF5">
    <property type="entry name" value="COILED-COIL AND C2 DOMAIN-CONTAINING PROTEIN 1B"/>
    <property type="match status" value="1"/>
</dbReference>
<dbReference type="OrthoDB" id="19996at2759"/>
<dbReference type="GO" id="GO:0001227">
    <property type="term" value="F:DNA-binding transcription repressor activity, RNA polymerase II-specific"/>
    <property type="evidence" value="ECO:0007669"/>
    <property type="project" value="InterPro"/>
</dbReference>
<feature type="region of interest" description="Disordered" evidence="4">
    <location>
        <begin position="1"/>
        <end position="124"/>
    </location>
</feature>
<feature type="domain" description="C2" evidence="5">
    <location>
        <begin position="660"/>
        <end position="794"/>
    </location>
</feature>
<feature type="region of interest" description="Disordered" evidence="4">
    <location>
        <begin position="173"/>
        <end position="253"/>
    </location>
</feature>
<evidence type="ECO:0000313" key="6">
    <source>
        <dbReference type="Ensembl" id="ENSMCSP00000013555.1"/>
    </source>
</evidence>
<dbReference type="InterPro" id="IPR037772">
    <property type="entry name" value="C2_Freud"/>
</dbReference>
<dbReference type="Pfam" id="PF00168">
    <property type="entry name" value="C2"/>
    <property type="match status" value="1"/>
</dbReference>
<accession>A0A8C5X677</accession>
<feature type="compositionally biased region" description="Polar residues" evidence="4">
    <location>
        <begin position="333"/>
        <end position="356"/>
    </location>
</feature>
<dbReference type="CDD" id="cd08690">
    <property type="entry name" value="C2_Freud-1"/>
    <property type="match status" value="1"/>
</dbReference>
<dbReference type="Proteomes" id="UP000694560">
    <property type="component" value="Unplaced"/>
</dbReference>
<feature type="compositionally biased region" description="Basic and acidic residues" evidence="4">
    <location>
        <begin position="42"/>
        <end position="55"/>
    </location>
</feature>
<feature type="compositionally biased region" description="Low complexity" evidence="4">
    <location>
        <begin position="462"/>
        <end position="474"/>
    </location>
</feature>
<evidence type="ECO:0000259" key="5">
    <source>
        <dbReference type="PROSITE" id="PS50004"/>
    </source>
</evidence>
<feature type="region of interest" description="Disordered" evidence="4">
    <location>
        <begin position="439"/>
        <end position="505"/>
    </location>
</feature>
<feature type="compositionally biased region" description="Acidic residues" evidence="4">
    <location>
        <begin position="82"/>
        <end position="110"/>
    </location>
</feature>
<dbReference type="SMART" id="SM00685">
    <property type="entry name" value="DM14"/>
    <property type="match status" value="4"/>
</dbReference>
<dbReference type="InterPro" id="IPR035892">
    <property type="entry name" value="C2_domain_sf"/>
</dbReference>
<feature type="region of interest" description="Disordered" evidence="4">
    <location>
        <begin position="302"/>
        <end position="360"/>
    </location>
</feature>
<protein>
    <recommendedName>
        <fullName evidence="3">Coiled-coil and C2 domain-containing protein 1B</fullName>
    </recommendedName>
</protein>